<dbReference type="Proteomes" id="UP000001194">
    <property type="component" value="Unassembled WGS sequence"/>
</dbReference>
<dbReference type="AlphaFoldDB" id="B0D304"/>
<organism evidence="2">
    <name type="scientific">Laccaria bicolor (strain S238N-H82 / ATCC MYA-4686)</name>
    <name type="common">Bicoloured deceiver</name>
    <name type="synonym">Laccaria laccata var. bicolor</name>
    <dbReference type="NCBI Taxonomy" id="486041"/>
    <lineage>
        <taxon>Eukaryota</taxon>
        <taxon>Fungi</taxon>
        <taxon>Dikarya</taxon>
        <taxon>Basidiomycota</taxon>
        <taxon>Agaricomycotina</taxon>
        <taxon>Agaricomycetes</taxon>
        <taxon>Agaricomycetidae</taxon>
        <taxon>Agaricales</taxon>
        <taxon>Agaricineae</taxon>
        <taxon>Hydnangiaceae</taxon>
        <taxon>Laccaria</taxon>
    </lineage>
</organism>
<dbReference type="HOGENOM" id="CLU_834372_0_0_1"/>
<reference evidence="1 2" key="1">
    <citation type="journal article" date="2008" name="Nature">
        <title>The genome of Laccaria bicolor provides insights into mycorrhizal symbiosis.</title>
        <authorList>
            <person name="Martin F."/>
            <person name="Aerts A."/>
            <person name="Ahren D."/>
            <person name="Brun A."/>
            <person name="Danchin E.G.J."/>
            <person name="Duchaussoy F."/>
            <person name="Gibon J."/>
            <person name="Kohler A."/>
            <person name="Lindquist E."/>
            <person name="Pereda V."/>
            <person name="Salamov A."/>
            <person name="Shapiro H.J."/>
            <person name="Wuyts J."/>
            <person name="Blaudez D."/>
            <person name="Buee M."/>
            <person name="Brokstein P."/>
            <person name="Canbaeck B."/>
            <person name="Cohen D."/>
            <person name="Courty P.E."/>
            <person name="Coutinho P.M."/>
            <person name="Delaruelle C."/>
            <person name="Detter J.C."/>
            <person name="Deveau A."/>
            <person name="DiFazio S."/>
            <person name="Duplessis S."/>
            <person name="Fraissinet-Tachet L."/>
            <person name="Lucic E."/>
            <person name="Frey-Klett P."/>
            <person name="Fourrey C."/>
            <person name="Feussner I."/>
            <person name="Gay G."/>
            <person name="Grimwood J."/>
            <person name="Hoegger P.J."/>
            <person name="Jain P."/>
            <person name="Kilaru S."/>
            <person name="Labbe J."/>
            <person name="Lin Y.C."/>
            <person name="Legue V."/>
            <person name="Le Tacon F."/>
            <person name="Marmeisse R."/>
            <person name="Melayah D."/>
            <person name="Montanini B."/>
            <person name="Muratet M."/>
            <person name="Nehls U."/>
            <person name="Niculita-Hirzel H."/>
            <person name="Oudot-Le Secq M.P."/>
            <person name="Peter M."/>
            <person name="Quesneville H."/>
            <person name="Rajashekar B."/>
            <person name="Reich M."/>
            <person name="Rouhier N."/>
            <person name="Schmutz J."/>
            <person name="Yin T."/>
            <person name="Chalot M."/>
            <person name="Henrissat B."/>
            <person name="Kuees U."/>
            <person name="Lucas S."/>
            <person name="Van de Peer Y."/>
            <person name="Podila G.K."/>
            <person name="Polle A."/>
            <person name="Pukkila P.J."/>
            <person name="Richardson P.M."/>
            <person name="Rouze P."/>
            <person name="Sanders I.R."/>
            <person name="Stajich J.E."/>
            <person name="Tunlid A."/>
            <person name="Tuskan G."/>
            <person name="Grigoriev I.V."/>
        </authorList>
    </citation>
    <scope>NUCLEOTIDE SEQUENCE [LARGE SCALE GENOMIC DNA]</scope>
    <source>
        <strain evidence="2">S238N-H82 / ATCC MYA-4686</strain>
    </source>
</reference>
<name>B0D304_LACBS</name>
<sequence>MSCTHLCLFPLVCLPYVCLPYYILTNLIGSQSASTSFLSPPHTKFDFASFCPIKRLQLCVGHSIFICDVDFASVTSRFDFASSGPSFTVDQKVTTSRPQELLVSRAIYPLGLKGLRHILIFKVVNSFVVFAAYTFLNGLTTLTLHYLRIISSDFVKLKTFNRANCNSRVLPSEVLDKDPLLLLRNRGKPHEHDDPLLWPQPYISSACHYGAIPHQLEHDGPMDILWWNPNQTDLLVNSSDLILGIGKIPHARLLQFQQLVGGLQDHVEKYKSDNSHPTKNSEIITLSNWLSQGLSRLEQLPMDVTQVKFCVAEVQQAYLELTAGLNYLYIYKP</sequence>
<evidence type="ECO:0000313" key="1">
    <source>
        <dbReference type="EMBL" id="EDR11189.1"/>
    </source>
</evidence>
<dbReference type="EMBL" id="DS547096">
    <property type="protein sequence ID" value="EDR11189.1"/>
    <property type="molecule type" value="Genomic_DNA"/>
</dbReference>
<accession>B0D304</accession>
<dbReference type="OrthoDB" id="2634326at2759"/>
<dbReference type="InParanoid" id="B0D304"/>
<dbReference type="GeneID" id="6074025"/>
<dbReference type="STRING" id="486041.B0D304"/>
<dbReference type="KEGG" id="lbc:LACBIDRAFT_324776"/>
<proteinExistence type="predicted"/>
<protein>
    <submittedName>
        <fullName evidence="1">Predicted protein</fullName>
    </submittedName>
</protein>
<keyword evidence="2" id="KW-1185">Reference proteome</keyword>
<gene>
    <name evidence="1" type="ORF">LACBIDRAFT_324776</name>
</gene>
<evidence type="ECO:0000313" key="2">
    <source>
        <dbReference type="Proteomes" id="UP000001194"/>
    </source>
</evidence>
<dbReference type="RefSeq" id="XP_001878490.1">
    <property type="nucleotide sequence ID" value="XM_001878455.1"/>
</dbReference>